<evidence type="ECO:0000313" key="2">
    <source>
        <dbReference type="Proteomes" id="UP000627166"/>
    </source>
</evidence>
<accession>A0ABR8YQX8</accession>
<sequence length="78" mass="9219">MKIVDNIDAFLKILMDECKPRSIEEVYLLKGDFNYKDESVNIIDFVNKNEYNDSDNCDELRADKYFLLNSIKNFKENG</sequence>
<name>A0ABR8YQX8_9CLOT</name>
<dbReference type="Proteomes" id="UP000627166">
    <property type="component" value="Unassembled WGS sequence"/>
</dbReference>
<keyword evidence="2" id="KW-1185">Reference proteome</keyword>
<organism evidence="1 2">
    <name type="scientific">Clostridium faecium</name>
    <dbReference type="NCBI Taxonomy" id="2762223"/>
    <lineage>
        <taxon>Bacteria</taxon>
        <taxon>Bacillati</taxon>
        <taxon>Bacillota</taxon>
        <taxon>Clostridia</taxon>
        <taxon>Eubacteriales</taxon>
        <taxon>Clostridiaceae</taxon>
        <taxon>Clostridium</taxon>
    </lineage>
</organism>
<dbReference type="EMBL" id="JACSQB010000036">
    <property type="protein sequence ID" value="MBD8046299.1"/>
    <property type="molecule type" value="Genomic_DNA"/>
</dbReference>
<reference evidence="1 2" key="1">
    <citation type="submission" date="2020-08" db="EMBL/GenBank/DDBJ databases">
        <title>A Genomic Blueprint of the Chicken Gut Microbiome.</title>
        <authorList>
            <person name="Gilroy R."/>
            <person name="Ravi A."/>
            <person name="Getino M."/>
            <person name="Pursley I."/>
            <person name="Horton D.L."/>
            <person name="Alikhan N.-F."/>
            <person name="Baker D."/>
            <person name="Gharbi K."/>
            <person name="Hall N."/>
            <person name="Watson M."/>
            <person name="Adriaenssens E.M."/>
            <person name="Foster-Nyarko E."/>
            <person name="Jarju S."/>
            <person name="Secka A."/>
            <person name="Antonio M."/>
            <person name="Oren A."/>
            <person name="Chaudhuri R."/>
            <person name="La Ragione R.M."/>
            <person name="Hildebrand F."/>
            <person name="Pallen M.J."/>
        </authorList>
    </citation>
    <scope>NUCLEOTIDE SEQUENCE [LARGE SCALE GENOMIC DNA]</scope>
    <source>
        <strain evidence="1 2">N37</strain>
    </source>
</reference>
<gene>
    <name evidence="1" type="ORF">H9637_04460</name>
</gene>
<comment type="caution">
    <text evidence="1">The sequence shown here is derived from an EMBL/GenBank/DDBJ whole genome shotgun (WGS) entry which is preliminary data.</text>
</comment>
<dbReference type="RefSeq" id="WP_191739271.1">
    <property type="nucleotide sequence ID" value="NZ_JACSQB010000036.1"/>
</dbReference>
<protein>
    <submittedName>
        <fullName evidence="1">Uncharacterized protein</fullName>
    </submittedName>
</protein>
<evidence type="ECO:0000313" key="1">
    <source>
        <dbReference type="EMBL" id="MBD8046299.1"/>
    </source>
</evidence>
<proteinExistence type="predicted"/>